<dbReference type="InterPro" id="IPR000719">
    <property type="entry name" value="Prot_kinase_dom"/>
</dbReference>
<dbReference type="SMART" id="SM00220">
    <property type="entry name" value="S_TKc"/>
    <property type="match status" value="1"/>
</dbReference>
<keyword evidence="8" id="KW-1185">Reference proteome</keyword>
<dbReference type="AlphaFoldDB" id="A0A7G7BG68"/>
<dbReference type="GO" id="GO:0005524">
    <property type="term" value="F:ATP binding"/>
    <property type="evidence" value="ECO:0007669"/>
    <property type="project" value="UniProtKB-KW"/>
</dbReference>
<dbReference type="GO" id="GO:0004674">
    <property type="term" value="F:protein serine/threonine kinase activity"/>
    <property type="evidence" value="ECO:0007669"/>
    <property type="project" value="TreeGrafter"/>
</dbReference>
<dbReference type="EMBL" id="CP045702">
    <property type="protein sequence ID" value="QNE74333.1"/>
    <property type="molecule type" value="Genomic_DNA"/>
</dbReference>
<keyword evidence="1" id="KW-0808">Transferase</keyword>
<dbReference type="PROSITE" id="PS50011">
    <property type="entry name" value="PROTEIN_KINASE_DOM"/>
    <property type="match status" value="1"/>
</dbReference>
<dbReference type="InterPro" id="IPR008271">
    <property type="entry name" value="Ser/Thr_kinase_AS"/>
</dbReference>
<accession>A0A7G7BG68</accession>
<evidence type="ECO:0000313" key="8">
    <source>
        <dbReference type="Proteomes" id="UP000515307"/>
    </source>
</evidence>
<proteinExistence type="predicted"/>
<keyword evidence="2" id="KW-0547">Nucleotide-binding</keyword>
<dbReference type="KEGG" id="sfiy:F0344_06680"/>
<evidence type="ECO:0000256" key="3">
    <source>
        <dbReference type="ARBA" id="ARBA00022777"/>
    </source>
</evidence>
<dbReference type="PANTHER" id="PTHR43289">
    <property type="entry name" value="MITOGEN-ACTIVATED PROTEIN KINASE KINASE KINASE 20-RELATED"/>
    <property type="match status" value="1"/>
</dbReference>
<evidence type="ECO:0000313" key="7">
    <source>
        <dbReference type="EMBL" id="QNE74333.1"/>
    </source>
</evidence>
<keyword evidence="3 7" id="KW-0418">Kinase</keyword>
<sequence>MSSRGWSALGKGVFASRGRPAGARVSRKRGRGLRGGRRLIDSRVAGARAATTVWGSASVESLDQDVDPRVVGPFELVARLGAGGMGVAYLARALPLEGLSDELAAAYRLTEPDGDGDPAESRLVVVKMILPGLLDGQPTALERFDREIDAVRTVVSDRVPALIAAAPPSSPRPWFAMDYIAGSDLCRVVEKAGPLAPGPCAAFGLALVDALRAIHGAGLLHRDLKPQNVVLGPDGPVVLDFGLAVLAERRTSQAVTKPGEAWGSWPYASYEQLHDFPKVKEPADVYALGAVLFFALTGRPPYPVQPLLTPPNWSGVHTDFLPLLGQILVSAAGQRPDLDGVDMGLRAVLTQADLTPEVAAEQLRALVHASGLTPELPPEALTGHVDPLIRAIAQKAVDDGAAPDEPWAGGASPVAPDLDPGFYGVADTDESEWAAGAGAPEEEAEPQGYTPTVLDPARLPQEPAPHEPAVEAGPAHEAPVPVSPLPTSYVLAPPRPARQNRPPVLPRAALQVAAELRKAYAHRGDL</sequence>
<evidence type="ECO:0000259" key="6">
    <source>
        <dbReference type="PROSITE" id="PS50011"/>
    </source>
</evidence>
<reference evidence="8" key="1">
    <citation type="submission" date="2019-10" db="EMBL/GenBank/DDBJ databases">
        <title>Antimicrobial potential of Antarctic Bacteria.</title>
        <authorList>
            <person name="Benaud N."/>
            <person name="Edwards R.J."/>
            <person name="Ferrari B.C."/>
        </authorList>
    </citation>
    <scope>NUCLEOTIDE SEQUENCE [LARGE SCALE GENOMIC DNA]</scope>
    <source>
        <strain evidence="8">NBSH44</strain>
    </source>
</reference>
<protein>
    <submittedName>
        <fullName evidence="7">Protein kinase</fullName>
    </submittedName>
</protein>
<dbReference type="CDD" id="cd14014">
    <property type="entry name" value="STKc_PknB_like"/>
    <property type="match status" value="1"/>
</dbReference>
<organism evidence="7 8">
    <name type="scientific">Streptomyces finlayi</name>
    <dbReference type="NCBI Taxonomy" id="67296"/>
    <lineage>
        <taxon>Bacteria</taxon>
        <taxon>Bacillati</taxon>
        <taxon>Actinomycetota</taxon>
        <taxon>Actinomycetes</taxon>
        <taxon>Kitasatosporales</taxon>
        <taxon>Streptomycetaceae</taxon>
        <taxon>Streptomyces</taxon>
    </lineage>
</organism>
<evidence type="ECO:0000256" key="4">
    <source>
        <dbReference type="ARBA" id="ARBA00022840"/>
    </source>
</evidence>
<evidence type="ECO:0000256" key="2">
    <source>
        <dbReference type="ARBA" id="ARBA00022741"/>
    </source>
</evidence>
<evidence type="ECO:0000256" key="5">
    <source>
        <dbReference type="SAM" id="MobiDB-lite"/>
    </source>
</evidence>
<evidence type="ECO:0000256" key="1">
    <source>
        <dbReference type="ARBA" id="ARBA00022679"/>
    </source>
</evidence>
<feature type="domain" description="Protein kinase" evidence="6">
    <location>
        <begin position="74"/>
        <end position="349"/>
    </location>
</feature>
<name>A0A7G7BG68_9ACTN</name>
<dbReference type="Pfam" id="PF00069">
    <property type="entry name" value="Pkinase"/>
    <property type="match status" value="1"/>
</dbReference>
<keyword evidence="4" id="KW-0067">ATP-binding</keyword>
<dbReference type="SUPFAM" id="SSF56112">
    <property type="entry name" value="Protein kinase-like (PK-like)"/>
    <property type="match status" value="1"/>
</dbReference>
<dbReference type="Gene3D" id="1.10.510.10">
    <property type="entry name" value="Transferase(Phosphotransferase) domain 1"/>
    <property type="match status" value="1"/>
</dbReference>
<dbReference type="InterPro" id="IPR011009">
    <property type="entry name" value="Kinase-like_dom_sf"/>
</dbReference>
<dbReference type="Proteomes" id="UP000515307">
    <property type="component" value="Chromosome"/>
</dbReference>
<dbReference type="PROSITE" id="PS00108">
    <property type="entry name" value="PROTEIN_KINASE_ST"/>
    <property type="match status" value="1"/>
</dbReference>
<dbReference type="Gene3D" id="3.30.200.20">
    <property type="entry name" value="Phosphorylase Kinase, domain 1"/>
    <property type="match status" value="1"/>
</dbReference>
<dbReference type="PANTHER" id="PTHR43289:SF34">
    <property type="entry name" value="SERINE_THREONINE-PROTEIN KINASE YBDM-RELATED"/>
    <property type="match status" value="1"/>
</dbReference>
<feature type="region of interest" description="Disordered" evidence="5">
    <location>
        <begin position="399"/>
        <end position="481"/>
    </location>
</feature>
<gene>
    <name evidence="7" type="ORF">F0344_06680</name>
</gene>